<dbReference type="GO" id="GO:0003824">
    <property type="term" value="F:catalytic activity"/>
    <property type="evidence" value="ECO:0007669"/>
    <property type="project" value="InterPro"/>
</dbReference>
<evidence type="ECO:0000259" key="1">
    <source>
        <dbReference type="PROSITE" id="PS50878"/>
    </source>
</evidence>
<accession>A0A821U4Q8</accession>
<comment type="caution">
    <text evidence="3">The sequence shown here is derived from an EMBL/GenBank/DDBJ whole genome shotgun (WGS) entry which is preliminary data.</text>
</comment>
<dbReference type="SUPFAM" id="SSF56219">
    <property type="entry name" value="DNase I-like"/>
    <property type="match status" value="1"/>
</dbReference>
<dbReference type="PANTHER" id="PTHR36688:SF2">
    <property type="entry name" value="ENDONUCLEASE_EXONUCLEASE_PHOSPHATASE DOMAIN-CONTAINING PROTEIN"/>
    <property type="match status" value="1"/>
</dbReference>
<dbReference type="InterPro" id="IPR043128">
    <property type="entry name" value="Rev_trsase/Diguanyl_cyclase"/>
</dbReference>
<dbReference type="InterPro" id="IPR052560">
    <property type="entry name" value="RdDP_mobile_element"/>
</dbReference>
<evidence type="ECO:0000313" key="2">
    <source>
        <dbReference type="EMBL" id="CAF3471748.1"/>
    </source>
</evidence>
<dbReference type="Pfam" id="PF00078">
    <property type="entry name" value="RVT_1"/>
    <property type="match status" value="1"/>
</dbReference>
<reference evidence="3" key="1">
    <citation type="submission" date="2021-02" db="EMBL/GenBank/DDBJ databases">
        <authorList>
            <person name="Nowell W R."/>
        </authorList>
    </citation>
    <scope>NUCLEOTIDE SEQUENCE</scope>
</reference>
<dbReference type="Pfam" id="PF14529">
    <property type="entry name" value="Exo_endo_phos_2"/>
    <property type="match status" value="1"/>
</dbReference>
<dbReference type="InterPro" id="IPR036691">
    <property type="entry name" value="Endo/exonu/phosph_ase_sf"/>
</dbReference>
<dbReference type="PANTHER" id="PTHR36688">
    <property type="entry name" value="ENDO/EXONUCLEASE/PHOSPHATASE DOMAIN-CONTAINING PROTEIN"/>
    <property type="match status" value="1"/>
</dbReference>
<dbReference type="AlphaFoldDB" id="A0A821U4Q8"/>
<dbReference type="InterPro" id="IPR043502">
    <property type="entry name" value="DNA/RNA_pol_sf"/>
</dbReference>
<sequence>MALQETFLSPGKIVKLNNYQQLRKDRNGGGGGVSLIIHNSLSFIPVNVQSVFEVVAAKVYINKTFYTICSIYIPPQVNFGEQQLKEVWDQLPKPCLILGDFNSHHPMWGSEHSDCRGKAVVEFMMANGVHLNNDPELLPPTYFSTTTKQFSHLDLSLSSGDMEKYVCWEICEDLWDSDHFPIFIELCYDREVERNNNKVCGRIRFNLDKGNWKKYSDKVNLSSDWDNKEINECSDTLYREILESAIEYIPIKSHVINFKYCNNWWNEECDRAVRKRKSSLRKYHKFPSDFNFVLYKKDRAYARYVIKQAKQDSWRNFVQSISYKNGSQQLWGRIKALKTGKGVQKAITLRDQRDGVYVADPVKTSKIFAEHFALVSSIKNYQEPFVYHMTEGEFETISFDSENEESYNVPFNISELKYALACANDTTPGNDDIHYRFLKALNDKDMLTLLGFYNQVWVKEKIPEKWKESILLPILKCGKASFLPESYRPIALNSCVGKIMERLVMQRLSAYMEENRMISPSQCGFRKGYGTLDALVRLESSVREGFLRGEFVVAVFLDIEKAYDSVWQHGLLIKLRELGLRGHLPKFIQNFITNRNIKVKVDSTYSESYHLETGLQQGSVLSPILFLIYINMIFSGCPEDVMSSIFADDCAVWIASDDLEKALDRMRTVMQALEEWSDMWGLKFSPNKTKYLIFSKRPIPAHDPLTFRDAQIELVAEYKF</sequence>
<gene>
    <name evidence="2" type="ORF">KIK155_LOCUS13871</name>
    <name evidence="3" type="ORF">TOA249_LOCUS29344</name>
</gene>
<dbReference type="Proteomes" id="UP000663865">
    <property type="component" value="Unassembled WGS sequence"/>
</dbReference>
<dbReference type="InterPro" id="IPR000477">
    <property type="entry name" value="RT_dom"/>
</dbReference>
<dbReference type="EMBL" id="CAJNYV010002346">
    <property type="protein sequence ID" value="CAF3471748.1"/>
    <property type="molecule type" value="Genomic_DNA"/>
</dbReference>
<dbReference type="PROSITE" id="PS50878">
    <property type="entry name" value="RT_POL"/>
    <property type="match status" value="1"/>
</dbReference>
<organism evidence="3 4">
    <name type="scientific">Rotaria socialis</name>
    <dbReference type="NCBI Taxonomy" id="392032"/>
    <lineage>
        <taxon>Eukaryota</taxon>
        <taxon>Metazoa</taxon>
        <taxon>Spiralia</taxon>
        <taxon>Gnathifera</taxon>
        <taxon>Rotifera</taxon>
        <taxon>Eurotatoria</taxon>
        <taxon>Bdelloidea</taxon>
        <taxon>Philodinida</taxon>
        <taxon>Philodinidae</taxon>
        <taxon>Rotaria</taxon>
    </lineage>
</organism>
<dbReference type="Proteomes" id="UP000663838">
    <property type="component" value="Unassembled WGS sequence"/>
</dbReference>
<evidence type="ECO:0000313" key="4">
    <source>
        <dbReference type="Proteomes" id="UP000663838"/>
    </source>
</evidence>
<dbReference type="CDD" id="cd01650">
    <property type="entry name" value="RT_nLTR_like"/>
    <property type="match status" value="1"/>
</dbReference>
<dbReference type="Gene3D" id="3.60.10.10">
    <property type="entry name" value="Endonuclease/exonuclease/phosphatase"/>
    <property type="match status" value="1"/>
</dbReference>
<dbReference type="InterPro" id="IPR005135">
    <property type="entry name" value="Endo/exonuclease/phosphatase"/>
</dbReference>
<evidence type="ECO:0000313" key="3">
    <source>
        <dbReference type="EMBL" id="CAF4882186.1"/>
    </source>
</evidence>
<protein>
    <recommendedName>
        <fullName evidence="1">Reverse transcriptase domain-containing protein</fullName>
    </recommendedName>
</protein>
<name>A0A821U4Q8_9BILA</name>
<dbReference type="SUPFAM" id="SSF56672">
    <property type="entry name" value="DNA/RNA polymerases"/>
    <property type="match status" value="1"/>
</dbReference>
<proteinExistence type="predicted"/>
<dbReference type="Gene3D" id="3.30.70.270">
    <property type="match status" value="1"/>
</dbReference>
<feature type="domain" description="Reverse transcriptase" evidence="1">
    <location>
        <begin position="455"/>
        <end position="712"/>
    </location>
</feature>
<dbReference type="EMBL" id="CAJOBS010004480">
    <property type="protein sequence ID" value="CAF4882186.1"/>
    <property type="molecule type" value="Genomic_DNA"/>
</dbReference>